<dbReference type="InterPro" id="IPR026876">
    <property type="entry name" value="Fn3_assoc_repeat"/>
</dbReference>
<gene>
    <name evidence="6" type="ORF">PN492_18840</name>
</gene>
<dbReference type="Proteomes" id="UP001212123">
    <property type="component" value="Unassembled WGS sequence"/>
</dbReference>
<reference evidence="6 7" key="1">
    <citation type="submission" date="2023-01" db="EMBL/GenBank/DDBJ databases">
        <title>Genomes from the Australian National Cyanobacteria Reference Collection.</title>
        <authorList>
            <person name="Willis A."/>
            <person name="Lee E.M.F."/>
        </authorList>
    </citation>
    <scope>NUCLEOTIDE SEQUENCE [LARGE SCALE GENOMIC DNA]</scope>
    <source>
        <strain evidence="6 7">CS-537/01</strain>
    </source>
</reference>
<keyword evidence="2" id="KW-0677">Repeat</keyword>
<dbReference type="RefSeq" id="WP_271806159.1">
    <property type="nucleotide sequence ID" value="NZ_JAQMTU010000121.1"/>
</dbReference>
<evidence type="ECO:0000256" key="1">
    <source>
        <dbReference type="ARBA" id="ARBA00022729"/>
    </source>
</evidence>
<evidence type="ECO:0000256" key="2">
    <source>
        <dbReference type="ARBA" id="ARBA00022737"/>
    </source>
</evidence>
<dbReference type="PANTHER" id="PTHR11878">
    <property type="entry name" value="SODIUM/CALCIUM EXCHANGER"/>
    <property type="match status" value="1"/>
</dbReference>
<dbReference type="InterPro" id="IPR051171">
    <property type="entry name" value="CaCA"/>
</dbReference>
<name>A0ABT5AAL6_9CYAN</name>
<sequence>MNKYPVLLALFICIFIVFQNGVFPQNLSALATRKVINNERGFYYVFPYNDQWSKVGAYIGLAHYDSFEAMNQEAIRGIQGRFQHFHSQDENKYAYFPYAELKEYETDELNQNHPPLWVTAKYKDQKKPVIFEWLSTEKAQGVNFADERYINFFIKKYVRNKLQKNSYQNIWLGLDNCAFNYNLYGVFDEKNNFINNVKWEKPFSQNNQDFLQSVKYFFKRIKELAPDIKIICNEGSIADETQYNQIFANTDGVILEDFLGEIYNQDGNYARDKIYQIYLRMKNFATNKVQIYQPHTHDRDELIHDMYLGYLIFGGENRFLSMDNDQSQEIDPKRYIEIKNALGNPTSSATDQQQINKSQGYRLYSRTYEGGIIYFNLTGKTQTIKLKSGQKYFDEDRRPVTSIIIKDKTAKYVVFSPQFKAEKPVISPVKDGIITGEVLVNIESKIPKATIRYTIDNSEPNQNSPIYTSPIKLTKSAMVKAKVFSPNGSTSWTSNTYYSMTNKLPQVEFHVSAASGSEFLNMDYPLVKLNYVSGKNVTVNYSVVGGTAKNDGIDYKLGNGQLTFKAGEQYKYLPIPIINDDQKEDNETIKIKLYQPINAKLGNKNLYTYTIKDNEALLN</sequence>
<comment type="caution">
    <text evidence="6">The sequence shown here is derived from an EMBL/GenBank/DDBJ whole genome shotgun (WGS) entry which is preliminary data.</text>
</comment>
<dbReference type="PANTHER" id="PTHR11878:SF65">
    <property type="entry name" value="NA_CA-EXCHANGE PROTEIN, ISOFORM G"/>
    <property type="match status" value="1"/>
</dbReference>
<keyword evidence="1" id="KW-0732">Signal</keyword>
<feature type="domain" description="Calx-beta" evidence="5">
    <location>
        <begin position="498"/>
        <end position="594"/>
    </location>
</feature>
<organism evidence="6 7">
    <name type="scientific">Dolichospermum circinale CS-537/01</name>
    <dbReference type="NCBI Taxonomy" id="3021739"/>
    <lineage>
        <taxon>Bacteria</taxon>
        <taxon>Bacillati</taxon>
        <taxon>Cyanobacteriota</taxon>
        <taxon>Cyanophyceae</taxon>
        <taxon>Nostocales</taxon>
        <taxon>Aphanizomenonaceae</taxon>
        <taxon>Dolichospermum</taxon>
        <taxon>Dolichospermum circinale</taxon>
    </lineage>
</organism>
<dbReference type="InterPro" id="IPR003644">
    <property type="entry name" value="Calx_beta"/>
</dbReference>
<accession>A0ABT5AAL6</accession>
<dbReference type="SUPFAM" id="SSF141072">
    <property type="entry name" value="CalX-like"/>
    <property type="match status" value="1"/>
</dbReference>
<dbReference type="Pfam" id="PF03160">
    <property type="entry name" value="Calx-beta"/>
    <property type="match status" value="1"/>
</dbReference>
<evidence type="ECO:0000256" key="3">
    <source>
        <dbReference type="ARBA" id="ARBA00022837"/>
    </source>
</evidence>
<dbReference type="EMBL" id="JAQMTU010000121">
    <property type="protein sequence ID" value="MDB9488580.1"/>
    <property type="molecule type" value="Genomic_DNA"/>
</dbReference>
<keyword evidence="3" id="KW-0106">Calcium</keyword>
<keyword evidence="4" id="KW-0813">Transport</keyword>
<keyword evidence="4" id="KW-0406">Ion transport</keyword>
<dbReference type="Gene3D" id="2.60.40.2030">
    <property type="match status" value="1"/>
</dbReference>
<evidence type="ECO:0000256" key="4">
    <source>
        <dbReference type="ARBA" id="ARBA00023065"/>
    </source>
</evidence>
<dbReference type="Pfam" id="PF13287">
    <property type="entry name" value="Fn3_assoc"/>
    <property type="match status" value="1"/>
</dbReference>
<dbReference type="InterPro" id="IPR038081">
    <property type="entry name" value="CalX-like_sf"/>
</dbReference>
<protein>
    <submittedName>
        <fullName evidence="6">Chitobiase/beta-hexosaminidase C-terminal domain-containing protein</fullName>
    </submittedName>
</protein>
<evidence type="ECO:0000313" key="6">
    <source>
        <dbReference type="EMBL" id="MDB9488580.1"/>
    </source>
</evidence>
<dbReference type="SMART" id="SM00237">
    <property type="entry name" value="Calx_beta"/>
    <property type="match status" value="1"/>
</dbReference>
<keyword evidence="7" id="KW-1185">Reference proteome</keyword>
<proteinExistence type="predicted"/>
<evidence type="ECO:0000313" key="7">
    <source>
        <dbReference type="Proteomes" id="UP001212123"/>
    </source>
</evidence>
<evidence type="ECO:0000259" key="5">
    <source>
        <dbReference type="SMART" id="SM00237"/>
    </source>
</evidence>